<gene>
    <name evidence="3" type="ORF">VNE69_08130</name>
</gene>
<evidence type="ECO:0000256" key="1">
    <source>
        <dbReference type="SAM" id="MobiDB-lite"/>
    </source>
</evidence>
<feature type="compositionally biased region" description="Polar residues" evidence="1">
    <location>
        <begin position="312"/>
        <end position="321"/>
    </location>
</feature>
<dbReference type="Proteomes" id="UP001334084">
    <property type="component" value="Chromosome 8"/>
</dbReference>
<keyword evidence="2" id="KW-1133">Transmembrane helix</keyword>
<evidence type="ECO:0000256" key="2">
    <source>
        <dbReference type="SAM" id="Phobius"/>
    </source>
</evidence>
<feature type="compositionally biased region" description="Low complexity" evidence="1">
    <location>
        <begin position="322"/>
        <end position="333"/>
    </location>
</feature>
<feature type="transmembrane region" description="Helical" evidence="2">
    <location>
        <begin position="344"/>
        <end position="365"/>
    </location>
</feature>
<reference evidence="3" key="1">
    <citation type="journal article" date="2024" name="BMC Genomics">
        <title>Functional annotation of a divergent genome using sequence and structure-based similarity.</title>
        <authorList>
            <person name="Svedberg D."/>
            <person name="Winiger R.R."/>
            <person name="Berg A."/>
            <person name="Sharma H."/>
            <person name="Tellgren-Roth C."/>
            <person name="Debrunner-Vossbrinck B.A."/>
            <person name="Vossbrinck C.R."/>
            <person name="Barandun J."/>
        </authorList>
    </citation>
    <scope>NUCLEOTIDE SEQUENCE</scope>
    <source>
        <strain evidence="3">Illinois isolate</strain>
    </source>
</reference>
<evidence type="ECO:0000313" key="4">
    <source>
        <dbReference type="Proteomes" id="UP001334084"/>
    </source>
</evidence>
<keyword evidence="4" id="KW-1185">Reference proteome</keyword>
<keyword evidence="2" id="KW-0472">Membrane</keyword>
<name>A0AAX4JEG5_9MICR</name>
<accession>A0AAX4JEG5</accession>
<protein>
    <submittedName>
        <fullName evidence="3">Uncharacterized protein</fullName>
    </submittedName>
</protein>
<dbReference type="EMBL" id="CP142733">
    <property type="protein sequence ID" value="WUR04375.1"/>
    <property type="molecule type" value="Genomic_DNA"/>
</dbReference>
<proteinExistence type="predicted"/>
<organism evidence="3 4">
    <name type="scientific">Vairimorpha necatrix</name>
    <dbReference type="NCBI Taxonomy" id="6039"/>
    <lineage>
        <taxon>Eukaryota</taxon>
        <taxon>Fungi</taxon>
        <taxon>Fungi incertae sedis</taxon>
        <taxon>Microsporidia</taxon>
        <taxon>Nosematidae</taxon>
        <taxon>Vairimorpha</taxon>
    </lineage>
</organism>
<dbReference type="KEGG" id="vnx:VNE69_08130"/>
<dbReference type="AlphaFoldDB" id="A0AAX4JEG5"/>
<sequence>MFLNFLMRFHISYCELILFVNYDGDDFCDGYIGVSAEAVKFNKFDFFLFSDVCSPSSKNTPLSEIENIFESTFIKGIHLERTEKKESVDIRKLAFAIKDKRLRHDFINCIKYYKCRFNIAANWNFFFEMVCYKKEIHILSIGCSESYLFDNDLICDRLSFKEKECFSMNENDYNMTIKGLNSICNTENIQTDLGEYKEEISNQIIANNGSFVDDVIINKTENTNTSLENDIFDIMAKEHVNTRPKNKMIDQCYVKACDKYKKDFIIDDEETKISKFTKSEILNTLEKGLKNTEIINEDEIEDRAQKKDNEINENSDNSTFLSENESSSNSESENNICKQKMNNYFFNIMYNIAILGLGCVLGYYWNNI</sequence>
<keyword evidence="2" id="KW-0812">Transmembrane</keyword>
<dbReference type="RefSeq" id="XP_065330520.1">
    <property type="nucleotide sequence ID" value="XM_065474448.1"/>
</dbReference>
<evidence type="ECO:0000313" key="3">
    <source>
        <dbReference type="EMBL" id="WUR04375.1"/>
    </source>
</evidence>
<feature type="region of interest" description="Disordered" evidence="1">
    <location>
        <begin position="300"/>
        <end position="333"/>
    </location>
</feature>
<dbReference type="GeneID" id="90542206"/>